<comment type="similarity">
    <text evidence="1">Belongs to the pseudomonas-type ThrB family.</text>
</comment>
<dbReference type="Gene3D" id="3.90.1200.10">
    <property type="match status" value="1"/>
</dbReference>
<accession>A0A7T4DJ36</accession>
<reference evidence="4 5" key="1">
    <citation type="submission" date="2020-12" db="EMBL/GenBank/DDBJ databases">
        <title>FDA dAtabase for Regulatory Grade micrObial Sequences (FDA-ARGOS): Supporting development and validation of Infectious Disease Dx tests.</title>
        <authorList>
            <person name="Sproer C."/>
            <person name="Gronow S."/>
            <person name="Severitt S."/>
            <person name="Schroder I."/>
            <person name="Tallon L."/>
            <person name="Sadzewicz L."/>
            <person name="Zhao X."/>
            <person name="Boylan J."/>
            <person name="Ott S."/>
            <person name="Bowen H."/>
            <person name="Vavikolanu K."/>
            <person name="Mehta A."/>
            <person name="Aluvathingal J."/>
            <person name="Nadendla S."/>
            <person name="Lowell S."/>
            <person name="Myers T."/>
            <person name="Yan Y."/>
            <person name="Sichtig H."/>
        </authorList>
    </citation>
    <scope>NUCLEOTIDE SEQUENCE [LARGE SCALE GENOMIC DNA]</scope>
    <source>
        <strain evidence="4 5">FDAARGOS_990</strain>
    </source>
</reference>
<keyword evidence="4" id="KW-0808">Transferase</keyword>
<feature type="domain" description="Aminoglycoside phosphotransferase" evidence="3">
    <location>
        <begin position="60"/>
        <end position="306"/>
    </location>
</feature>
<dbReference type="Gene3D" id="3.30.200.20">
    <property type="entry name" value="Phosphorylase Kinase, domain 1"/>
    <property type="match status" value="1"/>
</dbReference>
<protein>
    <submittedName>
        <fullName evidence="4">Phosphotransferase</fullName>
    </submittedName>
</protein>
<dbReference type="GO" id="GO:0019202">
    <property type="term" value="F:amino acid kinase activity"/>
    <property type="evidence" value="ECO:0007669"/>
    <property type="project" value="TreeGrafter"/>
</dbReference>
<dbReference type="EMBL" id="CP065989">
    <property type="protein sequence ID" value="QQB14438.1"/>
    <property type="molecule type" value="Genomic_DNA"/>
</dbReference>
<dbReference type="PANTHER" id="PTHR21064:SF6">
    <property type="entry name" value="AMINOGLYCOSIDE PHOSPHOTRANSFERASE DOMAIN-CONTAINING PROTEIN"/>
    <property type="match status" value="1"/>
</dbReference>
<sequence>MSRTAQPEPQRTTGPAAADAGDSAATDADSAAVAGAAELAAESLAAFGLPESTALRLLKHRENSVFGLEHAGTSYVLRVHRRGYHSDAELARELEFVGSLAGRGVPVPRFVPVSDARSFVHVGHGHRLGVHQVDLQLHIANEGSFGDEQTAFDGTAAHEPKDFDRLGELIGDVHDATVASGFAVDDDRPCWDAEGLVGESALWGAPLRVRELHAPENSAALTTLTEAIADIRTVLADYGVGPQRFGPIHADLTPENVLRTSAGLVLIDFDDFAAGWHLFDLATALYFFTRHPRSAEYQAALFAGYQRRRPLDDADLAAFPALLVARGLTYLGWAADRRGEPAAEFHVHTVLPHLVDLAAAFVADRRSGAHR</sequence>
<evidence type="ECO:0000313" key="5">
    <source>
        <dbReference type="Proteomes" id="UP000595374"/>
    </source>
</evidence>
<feature type="compositionally biased region" description="Low complexity" evidence="2">
    <location>
        <begin position="16"/>
        <end position="25"/>
    </location>
</feature>
<evidence type="ECO:0000259" key="3">
    <source>
        <dbReference type="Pfam" id="PF01636"/>
    </source>
</evidence>
<dbReference type="SUPFAM" id="SSF56112">
    <property type="entry name" value="Protein kinase-like (PK-like)"/>
    <property type="match status" value="1"/>
</dbReference>
<dbReference type="InterPro" id="IPR002575">
    <property type="entry name" value="Aminoglycoside_PTrfase"/>
</dbReference>
<evidence type="ECO:0000256" key="2">
    <source>
        <dbReference type="SAM" id="MobiDB-lite"/>
    </source>
</evidence>
<dbReference type="InterPro" id="IPR050249">
    <property type="entry name" value="Pseudomonas-type_ThrB"/>
</dbReference>
<gene>
    <name evidence="4" type="ORF">I6H47_00005</name>
</gene>
<organism evidence="4 5">
    <name type="scientific">Brevibacterium casei</name>
    <dbReference type="NCBI Taxonomy" id="33889"/>
    <lineage>
        <taxon>Bacteria</taxon>
        <taxon>Bacillati</taxon>
        <taxon>Actinomycetota</taxon>
        <taxon>Actinomycetes</taxon>
        <taxon>Micrococcales</taxon>
        <taxon>Brevibacteriaceae</taxon>
        <taxon>Brevibacterium</taxon>
    </lineage>
</organism>
<feature type="compositionally biased region" description="Polar residues" evidence="2">
    <location>
        <begin position="1"/>
        <end position="13"/>
    </location>
</feature>
<dbReference type="Pfam" id="PF01636">
    <property type="entry name" value="APH"/>
    <property type="match status" value="1"/>
</dbReference>
<evidence type="ECO:0000256" key="1">
    <source>
        <dbReference type="ARBA" id="ARBA00038240"/>
    </source>
</evidence>
<dbReference type="PANTHER" id="PTHR21064">
    <property type="entry name" value="AMINOGLYCOSIDE PHOSPHOTRANSFERASE DOMAIN-CONTAINING PROTEIN-RELATED"/>
    <property type="match status" value="1"/>
</dbReference>
<name>A0A7T4DJ36_9MICO</name>
<dbReference type="InterPro" id="IPR011009">
    <property type="entry name" value="Kinase-like_dom_sf"/>
</dbReference>
<dbReference type="Proteomes" id="UP000595374">
    <property type="component" value="Chromosome"/>
</dbReference>
<proteinExistence type="inferred from homology"/>
<dbReference type="RefSeq" id="WP_198499505.1">
    <property type="nucleotide sequence ID" value="NZ_CP065989.1"/>
</dbReference>
<feature type="region of interest" description="Disordered" evidence="2">
    <location>
        <begin position="1"/>
        <end position="25"/>
    </location>
</feature>
<evidence type="ECO:0000313" key="4">
    <source>
        <dbReference type="EMBL" id="QQB14438.1"/>
    </source>
</evidence>
<dbReference type="AlphaFoldDB" id="A0A7T4DJ36"/>